<dbReference type="GO" id="GO:0016810">
    <property type="term" value="F:hydrolase activity, acting on carbon-nitrogen (but not peptide) bonds"/>
    <property type="evidence" value="ECO:0007669"/>
    <property type="project" value="InterPro"/>
</dbReference>
<dbReference type="SUPFAM" id="SSF51338">
    <property type="entry name" value="Composite domain of metallo-dependent hydrolases"/>
    <property type="match status" value="1"/>
</dbReference>
<name>A0A1A7C1M3_9BURK</name>
<keyword evidence="1" id="KW-0732">Signal</keyword>
<dbReference type="Proteomes" id="UP000092713">
    <property type="component" value="Unassembled WGS sequence"/>
</dbReference>
<evidence type="ECO:0000256" key="1">
    <source>
        <dbReference type="SAM" id="SignalP"/>
    </source>
</evidence>
<dbReference type="Gene3D" id="3.20.20.140">
    <property type="entry name" value="Metal-dependent hydrolases"/>
    <property type="match status" value="1"/>
</dbReference>
<dbReference type="InterPro" id="IPR013108">
    <property type="entry name" value="Amidohydro_3"/>
</dbReference>
<protein>
    <recommendedName>
        <fullName evidence="2">Amidohydrolase 3 domain-containing protein</fullName>
    </recommendedName>
</protein>
<feature type="signal peptide" evidence="1">
    <location>
        <begin position="1"/>
        <end position="35"/>
    </location>
</feature>
<dbReference type="SUPFAM" id="SSF51556">
    <property type="entry name" value="Metallo-dependent hydrolases"/>
    <property type="match status" value="1"/>
</dbReference>
<evidence type="ECO:0000313" key="3">
    <source>
        <dbReference type="EMBL" id="OBV38635.1"/>
    </source>
</evidence>
<dbReference type="EMBL" id="LOCQ01000057">
    <property type="protein sequence ID" value="OBV38635.1"/>
    <property type="molecule type" value="Genomic_DNA"/>
</dbReference>
<dbReference type="RefSeq" id="WP_082988976.1">
    <property type="nucleotide sequence ID" value="NZ_LOCQ01000057.1"/>
</dbReference>
<organism evidence="3 4">
    <name type="scientific">Janthinobacterium psychrotolerans</name>
    <dbReference type="NCBI Taxonomy" id="1747903"/>
    <lineage>
        <taxon>Bacteria</taxon>
        <taxon>Pseudomonadati</taxon>
        <taxon>Pseudomonadota</taxon>
        <taxon>Betaproteobacteria</taxon>
        <taxon>Burkholderiales</taxon>
        <taxon>Oxalobacteraceae</taxon>
        <taxon>Janthinobacterium</taxon>
    </lineage>
</organism>
<evidence type="ECO:0000259" key="2">
    <source>
        <dbReference type="Pfam" id="PF07969"/>
    </source>
</evidence>
<dbReference type="OrthoDB" id="9031471at2"/>
<feature type="domain" description="Amidohydrolase 3" evidence="2">
    <location>
        <begin position="97"/>
        <end position="491"/>
    </location>
</feature>
<gene>
    <name evidence="3" type="ORF">ASR47_1006236</name>
</gene>
<dbReference type="PANTHER" id="PTHR22642">
    <property type="entry name" value="IMIDAZOLONEPROPIONASE"/>
    <property type="match status" value="1"/>
</dbReference>
<dbReference type="STRING" id="1747903.ASR47_1006236"/>
<dbReference type="InterPro" id="IPR032466">
    <property type="entry name" value="Metal_Hydrolase"/>
</dbReference>
<dbReference type="Pfam" id="PF07969">
    <property type="entry name" value="Amidohydro_3"/>
    <property type="match status" value="2"/>
</dbReference>
<feature type="domain" description="Amidohydrolase 3" evidence="2">
    <location>
        <begin position="577"/>
        <end position="711"/>
    </location>
</feature>
<dbReference type="InterPro" id="IPR011059">
    <property type="entry name" value="Metal-dep_hydrolase_composite"/>
</dbReference>
<feature type="chain" id="PRO_5008355544" description="Amidohydrolase 3 domain-containing protein" evidence="1">
    <location>
        <begin position="36"/>
        <end position="718"/>
    </location>
</feature>
<dbReference type="PATRIC" id="fig|1747903.4.peg.2188"/>
<evidence type="ECO:0000313" key="4">
    <source>
        <dbReference type="Proteomes" id="UP000092713"/>
    </source>
</evidence>
<proteinExistence type="predicted"/>
<dbReference type="PANTHER" id="PTHR22642:SF2">
    <property type="entry name" value="PROTEIN LONG AFTER FAR-RED 3"/>
    <property type="match status" value="1"/>
</dbReference>
<dbReference type="Gene3D" id="3.10.310.70">
    <property type="match status" value="1"/>
</dbReference>
<keyword evidence="4" id="KW-1185">Reference proteome</keyword>
<dbReference type="AlphaFoldDB" id="A0A1A7C1M3"/>
<accession>A0A1A7C1M3</accession>
<sequence>MHSIFPLFPRLPGLARRRTAILAVTGALLCPASQAAPVMPGNYTLFKNANIVDMENGSSVPRAGQVLVRNGDILAIDTDAGMASWLREHQIDQVSNTIDLNGDILMPGFIEPHAHLAVMTQMKQITDISPCWPAKFETRQTYTGTAPNSSALCPLYINDAVKMVYADKSSRKGKWIVGNGIDPSRMTTVQGGTQQQTMDFINAPAAYFARNFKDDGSAPLFLLDQSGHIAYVNQLALQTALAANCSSKEQCPGVSAKQITSSRYQPTDTSALYAYACTKTPDVCNYTGRLLEPGAYTAFIAAMQQAMPKTQILLNETPDQFVLAAMPLANAAARAGITTFVNGGALSMNEVANLKALLTYTWKDPKRKTLRAPLRAVTLLAWNATDDSNTQQQSSVLIGMGRDIWAHAGQRFGIQGVKLWADGSTQGCSAALTKPYDQNGLCGDAKQGHINYQTDEIVNNLRPFWDQGWYVNVHTNGDHAIQNTMAAISKLGASCATSTAGACTKMHTLIHFTVDGNGSAPGQSVPPEVKRLMDIRSKNIDLSASFLIGHVAYWGAAFQTILDGVPKEDQNSASDAQGRAAQLDAARSLHDNKIPFSLHSDGPVSPTVPLWLAEQAVTRQTWVYPNLGTAGKSQAITMPGQQGISFHDALRAITVVPARQHQLFNRIGSIKAGKKADFVRLARQDYEAALLDPSKISAIKVIGTYLDGAPVDYFPTAQ</sequence>
<dbReference type="Gene3D" id="2.30.40.10">
    <property type="entry name" value="Urease, subunit C, domain 1"/>
    <property type="match status" value="1"/>
</dbReference>
<reference evidence="3 4" key="1">
    <citation type="submission" date="2016-04" db="EMBL/GenBank/DDBJ databases">
        <title>Draft genome sequence of Janthinobacterium psychrotolerans sp. nov., isolated from freshwater sediments in Denmark.</title>
        <authorList>
            <person name="Gong X."/>
            <person name="Skrivergaard S."/>
            <person name="Korsgaard B.S."/>
            <person name="Schreiber L."/>
            <person name="Marshall I.P."/>
            <person name="Finster K."/>
            <person name="Schramm A."/>
        </authorList>
    </citation>
    <scope>NUCLEOTIDE SEQUENCE [LARGE SCALE GENOMIC DNA]</scope>
    <source>
        <strain evidence="3 4">S3-2</strain>
    </source>
</reference>
<comment type="caution">
    <text evidence="3">The sequence shown here is derived from an EMBL/GenBank/DDBJ whole genome shotgun (WGS) entry which is preliminary data.</text>
</comment>